<dbReference type="Proteomes" id="UP000240760">
    <property type="component" value="Unassembled WGS sequence"/>
</dbReference>
<organism evidence="2 3">
    <name type="scientific">Trichoderma longibrachiatum ATCC 18648</name>
    <dbReference type="NCBI Taxonomy" id="983965"/>
    <lineage>
        <taxon>Eukaryota</taxon>
        <taxon>Fungi</taxon>
        <taxon>Dikarya</taxon>
        <taxon>Ascomycota</taxon>
        <taxon>Pezizomycotina</taxon>
        <taxon>Sordariomycetes</taxon>
        <taxon>Hypocreomycetidae</taxon>
        <taxon>Hypocreales</taxon>
        <taxon>Hypocreaceae</taxon>
        <taxon>Trichoderma</taxon>
    </lineage>
</organism>
<dbReference type="Gene3D" id="3.90.1200.10">
    <property type="match status" value="1"/>
</dbReference>
<accession>A0A2T4BVS4</accession>
<keyword evidence="3" id="KW-1185">Reference proteome</keyword>
<dbReference type="SUPFAM" id="SSF56112">
    <property type="entry name" value="Protein kinase-like (PK-like)"/>
    <property type="match status" value="1"/>
</dbReference>
<proteinExistence type="predicted"/>
<evidence type="ECO:0008006" key="4">
    <source>
        <dbReference type="Google" id="ProtNLM"/>
    </source>
</evidence>
<name>A0A2T4BVS4_TRILO</name>
<evidence type="ECO:0000313" key="3">
    <source>
        <dbReference type="Proteomes" id="UP000240760"/>
    </source>
</evidence>
<evidence type="ECO:0000256" key="1">
    <source>
        <dbReference type="SAM" id="MobiDB-lite"/>
    </source>
</evidence>
<dbReference type="STRING" id="983965.A0A2T4BVS4"/>
<dbReference type="AlphaFoldDB" id="A0A2T4BVS4"/>
<protein>
    <recommendedName>
        <fullName evidence="4">Protein kinase domain-containing protein</fullName>
    </recommendedName>
</protein>
<sequence>MKRRTPLSSSPSSQPSPHTKDDSKCLPSSIIIDLIYGNDAETQVFAHAHDTNSSSSLTFRITQDAARPPQNFANRIVARFHDLSVSSSGETFPDRESMRKALGDAIRRAWSGCVYAAAIPYAVVDLYVGDVEEIELEEADVKWRMRHETVLYQQYLDALLPVDDFFPSKHDTSEQAIKHIDIEEAAIEFADLLHSQSEFIFNRDSFYNSVKVTSTMAPHPNIQPNPQMVLTSNTEVKSCSLYPFKAQGTLDTQVTAAQEQAKTYHMDIKPANFLIDDHGNAILIDWEQSGAPLYTLAPEANGEWDVAEVTDGDVQSERTFREVDQLGTSSQNGVGDGQKLAR</sequence>
<dbReference type="OrthoDB" id="4062651at2759"/>
<feature type="region of interest" description="Disordered" evidence="1">
    <location>
        <begin position="1"/>
        <end position="25"/>
    </location>
</feature>
<dbReference type="InterPro" id="IPR011009">
    <property type="entry name" value="Kinase-like_dom_sf"/>
</dbReference>
<gene>
    <name evidence="2" type="ORF">M440DRAFT_1464871</name>
</gene>
<feature type="region of interest" description="Disordered" evidence="1">
    <location>
        <begin position="321"/>
        <end position="342"/>
    </location>
</feature>
<dbReference type="EMBL" id="KZ679138">
    <property type="protein sequence ID" value="PTB73405.1"/>
    <property type="molecule type" value="Genomic_DNA"/>
</dbReference>
<reference evidence="2 3" key="1">
    <citation type="submission" date="2016-07" db="EMBL/GenBank/DDBJ databases">
        <title>Multiple horizontal gene transfer events from other fungi enriched the ability of initially mycotrophic Trichoderma (Ascomycota) to feed on dead plant biomass.</title>
        <authorList>
            <consortium name="DOE Joint Genome Institute"/>
            <person name="Aerts A."/>
            <person name="Atanasova L."/>
            <person name="Chenthamara K."/>
            <person name="Zhang J."/>
            <person name="Grujic M."/>
            <person name="Henrissat B."/>
            <person name="Kuo A."/>
            <person name="Salamov A."/>
            <person name="Lipzen A."/>
            <person name="Labutti K."/>
            <person name="Barry K."/>
            <person name="Miao Y."/>
            <person name="Rahimi M.J."/>
            <person name="Shen Q."/>
            <person name="Grigoriev I.V."/>
            <person name="Kubicek C.P."/>
            <person name="Druzhinina I.S."/>
        </authorList>
    </citation>
    <scope>NUCLEOTIDE SEQUENCE [LARGE SCALE GENOMIC DNA]</scope>
    <source>
        <strain evidence="2 3">ATCC 18648</strain>
    </source>
</reference>
<evidence type="ECO:0000313" key="2">
    <source>
        <dbReference type="EMBL" id="PTB73405.1"/>
    </source>
</evidence>
<feature type="compositionally biased region" description="Low complexity" evidence="1">
    <location>
        <begin position="1"/>
        <end position="17"/>
    </location>
</feature>